<gene>
    <name evidence="2" type="ORF">GCM10009759_67490</name>
</gene>
<name>A0ABN2XZ41_9ACTN</name>
<dbReference type="EMBL" id="BAAANS010000067">
    <property type="protein sequence ID" value="GAA2119420.1"/>
    <property type="molecule type" value="Genomic_DNA"/>
</dbReference>
<keyword evidence="3" id="KW-1185">Reference proteome</keyword>
<feature type="compositionally biased region" description="Gly residues" evidence="1">
    <location>
        <begin position="39"/>
        <end position="59"/>
    </location>
</feature>
<reference evidence="2 3" key="1">
    <citation type="journal article" date="2019" name="Int. J. Syst. Evol. Microbiol.">
        <title>The Global Catalogue of Microorganisms (GCM) 10K type strain sequencing project: providing services to taxonomists for standard genome sequencing and annotation.</title>
        <authorList>
            <consortium name="The Broad Institute Genomics Platform"/>
            <consortium name="The Broad Institute Genome Sequencing Center for Infectious Disease"/>
            <person name="Wu L."/>
            <person name="Ma J."/>
        </authorList>
    </citation>
    <scope>NUCLEOTIDE SEQUENCE [LARGE SCALE GENOMIC DNA]</scope>
    <source>
        <strain evidence="2 3">JCM 14559</strain>
    </source>
</reference>
<proteinExistence type="predicted"/>
<evidence type="ECO:0000313" key="2">
    <source>
        <dbReference type="EMBL" id="GAA2119420.1"/>
    </source>
</evidence>
<comment type="caution">
    <text evidence="2">The sequence shown here is derived from an EMBL/GenBank/DDBJ whole genome shotgun (WGS) entry which is preliminary data.</text>
</comment>
<accession>A0ABN2XZ41</accession>
<feature type="region of interest" description="Disordered" evidence="1">
    <location>
        <begin position="37"/>
        <end position="60"/>
    </location>
</feature>
<protein>
    <submittedName>
        <fullName evidence="2">Uncharacterized protein</fullName>
    </submittedName>
</protein>
<dbReference type="Proteomes" id="UP001500897">
    <property type="component" value="Unassembled WGS sequence"/>
</dbReference>
<evidence type="ECO:0000313" key="3">
    <source>
        <dbReference type="Proteomes" id="UP001500897"/>
    </source>
</evidence>
<organism evidence="2 3">
    <name type="scientific">Kitasatospora saccharophila</name>
    <dbReference type="NCBI Taxonomy" id="407973"/>
    <lineage>
        <taxon>Bacteria</taxon>
        <taxon>Bacillati</taxon>
        <taxon>Actinomycetota</taxon>
        <taxon>Actinomycetes</taxon>
        <taxon>Kitasatosporales</taxon>
        <taxon>Streptomycetaceae</taxon>
        <taxon>Kitasatospora</taxon>
    </lineage>
</organism>
<sequence>MHGAVQIGRPPGPAEAIVAVLVAVPRAALQEEHEVLEGDGAGGRDGGGGQQSVGGGQRGGSDDLCGCAPGELAAVARGAADTAQAPSEAVGVLLEGERTARRAQAKPGAGRVLGPSVAGERCGGGGDVAGAGKVKRLDVEGGGDGRGFLFGGPRWMGALGQCGG</sequence>
<evidence type="ECO:0000256" key="1">
    <source>
        <dbReference type="SAM" id="MobiDB-lite"/>
    </source>
</evidence>